<dbReference type="Pfam" id="PF01841">
    <property type="entry name" value="Transglut_core"/>
    <property type="match status" value="1"/>
</dbReference>
<dbReference type="SUPFAM" id="SSF54001">
    <property type="entry name" value="Cysteine proteinases"/>
    <property type="match status" value="1"/>
</dbReference>
<sequence>MTDTTTGSPLGPLTPDTADLDAYLAADAVIDHRHPEIAALAARLRGADAEATARAAFAYVRDEIDHSADVDVWSAAYRASDVLARGNGICHAKSHLLAALLRANGIPAGLCYQKLEVLHGLNAVYWPETGQWVRLDARGNRNGADGRFATAPAEERTAWADDPARGDHHYTTVYAAPPADLLAGLARAREGVAGFDYLPAEL</sequence>
<dbReference type="Proteomes" id="UP001501752">
    <property type="component" value="Unassembled WGS sequence"/>
</dbReference>
<name>A0ABP9DXK9_9ACTN</name>
<comment type="caution">
    <text evidence="2">The sequence shown here is derived from an EMBL/GenBank/DDBJ whole genome shotgun (WGS) entry which is preliminary data.</text>
</comment>
<evidence type="ECO:0000313" key="2">
    <source>
        <dbReference type="EMBL" id="GAA4859827.1"/>
    </source>
</evidence>
<dbReference type="InterPro" id="IPR038765">
    <property type="entry name" value="Papain-like_cys_pep_sf"/>
</dbReference>
<dbReference type="PANTHER" id="PTHR33490:SF3">
    <property type="entry name" value="CONSERVED INTEGRAL MEMBRANE PROTEIN"/>
    <property type="match status" value="1"/>
</dbReference>
<dbReference type="EMBL" id="BAABIS010000001">
    <property type="protein sequence ID" value="GAA4859827.1"/>
    <property type="molecule type" value="Genomic_DNA"/>
</dbReference>
<dbReference type="InterPro" id="IPR002931">
    <property type="entry name" value="Transglutaminase-like"/>
</dbReference>
<accession>A0ABP9DXK9</accession>
<dbReference type="PANTHER" id="PTHR33490">
    <property type="entry name" value="BLR5614 PROTEIN-RELATED"/>
    <property type="match status" value="1"/>
</dbReference>
<feature type="domain" description="Transglutaminase-like" evidence="1">
    <location>
        <begin position="40"/>
        <end position="137"/>
    </location>
</feature>
<keyword evidence="3" id="KW-1185">Reference proteome</keyword>
<reference evidence="3" key="1">
    <citation type="journal article" date="2019" name="Int. J. Syst. Evol. Microbiol.">
        <title>The Global Catalogue of Microorganisms (GCM) 10K type strain sequencing project: providing services to taxonomists for standard genome sequencing and annotation.</title>
        <authorList>
            <consortium name="The Broad Institute Genomics Platform"/>
            <consortium name="The Broad Institute Genome Sequencing Center for Infectious Disease"/>
            <person name="Wu L."/>
            <person name="Ma J."/>
        </authorList>
    </citation>
    <scope>NUCLEOTIDE SEQUENCE [LARGE SCALE GENOMIC DNA]</scope>
    <source>
        <strain evidence="3">JCM 13006</strain>
    </source>
</reference>
<evidence type="ECO:0000313" key="3">
    <source>
        <dbReference type="Proteomes" id="UP001501752"/>
    </source>
</evidence>
<evidence type="ECO:0000259" key="1">
    <source>
        <dbReference type="Pfam" id="PF01841"/>
    </source>
</evidence>
<organism evidence="2 3">
    <name type="scientific">Kitasatospora terrestris</name>
    <dbReference type="NCBI Taxonomy" id="258051"/>
    <lineage>
        <taxon>Bacteria</taxon>
        <taxon>Bacillati</taxon>
        <taxon>Actinomycetota</taxon>
        <taxon>Actinomycetes</taxon>
        <taxon>Kitasatosporales</taxon>
        <taxon>Streptomycetaceae</taxon>
        <taxon>Kitasatospora</taxon>
    </lineage>
</organism>
<protein>
    <submittedName>
        <fullName evidence="2">Transglutaminase family protein</fullName>
    </submittedName>
</protein>
<dbReference type="Gene3D" id="3.10.620.30">
    <property type="match status" value="1"/>
</dbReference>
<gene>
    <name evidence="2" type="ORF">GCM10023235_42110</name>
</gene>
<dbReference type="RefSeq" id="WP_345698397.1">
    <property type="nucleotide sequence ID" value="NZ_BAABIS010000001.1"/>
</dbReference>
<proteinExistence type="predicted"/>